<name>A0A059EYI7_9MICR</name>
<dbReference type="AlphaFoldDB" id="A0A059EYI7"/>
<dbReference type="Proteomes" id="UP000030655">
    <property type="component" value="Unassembled WGS sequence"/>
</dbReference>
<accession>A0A059EYI7</accession>
<gene>
    <name evidence="2" type="ORF">H312_02818</name>
</gene>
<sequence>MIESDPKLALFIMDLRSKSEEEISKIILKHRKDMAEYNSAIGQQAYDFYLRTFYLIANGHKVNEIDFIKAIGSPDLKVKKLGYLGSSFIHNSDMLVSMVNTVKNDLENGMIYHVLSFLGNLKVVDEEYQVLVSKLKELINENKSKKEAYVIYYKFINCISRMNLSEINEGIFFIKLQIIIDKFRNHPINEDIEFLSKSNEISNVIFILQRTKKFYIKTKCVQIFNLLLDYNLSIDESAIKYLEESVTVIRLLKRSLGEVAYYVECVEFLLKKGVSSQKTNTFLFKMLQSGNEYFLNIAIRLAKKYHIYTDIAIDKLITMGLETDENYDLLISMIDQSNYQSIYERREEIIMTLEGKDLSQEEIQCKINELINRILNLCPNKMVYDVFNAFPLYSVTKNVKNFLTENCALKFFNELKGNDNPEYFALFYQSALVGNKVNEIDYSSLLRHLEIVKEEILTENFFYLKDVLNLILILLFYKKEHIKSSQEILIQIYREFYTKNSEIKGILLENILLYNIFLENKTIFIEDDIFLEYVLLKNNLTHTIQITGTNDINQIFIYQNSQPLSYKLKNKLDKFIIELNLQSNNDLRIEIIMNNTKYINFISNIN</sequence>
<reference evidence="2 3" key="2">
    <citation type="submission" date="2014-03" db="EMBL/GenBank/DDBJ databases">
        <title>The Genome Sequence of Anncaliia algerae insect isolate PRA339.</title>
        <authorList>
            <consortium name="The Broad Institute Genome Sequencing Platform"/>
            <consortium name="The Broad Institute Genome Sequencing Center for Infectious Disease"/>
            <person name="Cuomo C."/>
            <person name="Becnel J."/>
            <person name="Sanscrainte N."/>
            <person name="Walker B."/>
            <person name="Young S.K."/>
            <person name="Zeng Q."/>
            <person name="Gargeya S."/>
            <person name="Fitzgerald M."/>
            <person name="Haas B."/>
            <person name="Abouelleil A."/>
            <person name="Alvarado L."/>
            <person name="Arachchi H.M."/>
            <person name="Berlin A.M."/>
            <person name="Chapman S.B."/>
            <person name="Dewar J."/>
            <person name="Goldberg J."/>
            <person name="Griggs A."/>
            <person name="Gujja S."/>
            <person name="Hansen M."/>
            <person name="Howarth C."/>
            <person name="Imamovic A."/>
            <person name="Larimer J."/>
            <person name="McCowan C."/>
            <person name="Murphy C."/>
            <person name="Neiman D."/>
            <person name="Pearson M."/>
            <person name="Priest M."/>
            <person name="Roberts A."/>
            <person name="Saif S."/>
            <person name="Shea T."/>
            <person name="Sisk P."/>
            <person name="Sykes S."/>
            <person name="Wortman J."/>
            <person name="Nusbaum C."/>
            <person name="Birren B."/>
        </authorList>
    </citation>
    <scope>NUCLEOTIDE SEQUENCE [LARGE SCALE GENOMIC DNA]</scope>
    <source>
        <strain evidence="2 3">PRA339</strain>
    </source>
</reference>
<keyword evidence="3" id="KW-1185">Reference proteome</keyword>
<evidence type="ECO:0000313" key="3">
    <source>
        <dbReference type="Proteomes" id="UP000030655"/>
    </source>
</evidence>
<protein>
    <recommendedName>
        <fullName evidence="4">Clathrin/coatomer adaptor adaptin-like N-terminal domain-containing protein</fullName>
    </recommendedName>
</protein>
<organism evidence="2 3">
    <name type="scientific">Anncaliia algerae PRA339</name>
    <dbReference type="NCBI Taxonomy" id="1288291"/>
    <lineage>
        <taxon>Eukaryota</taxon>
        <taxon>Fungi</taxon>
        <taxon>Fungi incertae sedis</taxon>
        <taxon>Microsporidia</taxon>
        <taxon>Tubulinosematoidea</taxon>
        <taxon>Tubulinosematidae</taxon>
        <taxon>Anncaliia</taxon>
    </lineage>
</organism>
<dbReference type="VEuPathDB" id="MicrosporidiaDB:H312_02818"/>
<proteinExistence type="predicted"/>
<feature type="coiled-coil region" evidence="1">
    <location>
        <begin position="121"/>
        <end position="148"/>
    </location>
</feature>
<evidence type="ECO:0008006" key="4">
    <source>
        <dbReference type="Google" id="ProtNLM"/>
    </source>
</evidence>
<reference evidence="3" key="1">
    <citation type="submission" date="2013-02" db="EMBL/GenBank/DDBJ databases">
        <authorList>
            <consortium name="The Broad Institute Genome Sequencing Platform"/>
            <person name="Cuomo C."/>
            <person name="Becnel J."/>
            <person name="Sanscrainte N."/>
            <person name="Walker B."/>
            <person name="Young S.K."/>
            <person name="Zeng Q."/>
            <person name="Gargeya S."/>
            <person name="Fitzgerald M."/>
            <person name="Haas B."/>
            <person name="Abouelleil A."/>
            <person name="Alvarado L."/>
            <person name="Arachchi H.M."/>
            <person name="Berlin A.M."/>
            <person name="Chapman S.B."/>
            <person name="Dewar J."/>
            <person name="Goldberg J."/>
            <person name="Griggs A."/>
            <person name="Gujja S."/>
            <person name="Hansen M."/>
            <person name="Howarth C."/>
            <person name="Imamovic A."/>
            <person name="Larimer J."/>
            <person name="McCowan C."/>
            <person name="Murphy C."/>
            <person name="Neiman D."/>
            <person name="Pearson M."/>
            <person name="Priest M."/>
            <person name="Roberts A."/>
            <person name="Saif S."/>
            <person name="Shea T."/>
            <person name="Sisk P."/>
            <person name="Sykes S."/>
            <person name="Wortman J."/>
            <person name="Nusbaum C."/>
            <person name="Birren B."/>
        </authorList>
    </citation>
    <scope>NUCLEOTIDE SEQUENCE [LARGE SCALE GENOMIC DNA]</scope>
    <source>
        <strain evidence="3">PRA339</strain>
    </source>
</reference>
<keyword evidence="1" id="KW-0175">Coiled coil</keyword>
<dbReference type="OrthoDB" id="28053at2759"/>
<evidence type="ECO:0000313" key="2">
    <source>
        <dbReference type="EMBL" id="KCZ79791.1"/>
    </source>
</evidence>
<dbReference type="EMBL" id="KK365230">
    <property type="protein sequence ID" value="KCZ79791.1"/>
    <property type="molecule type" value="Genomic_DNA"/>
</dbReference>
<evidence type="ECO:0000256" key="1">
    <source>
        <dbReference type="SAM" id="Coils"/>
    </source>
</evidence>
<dbReference type="HOGENOM" id="CLU_451335_0_0_1"/>